<dbReference type="PANTHER" id="PTHR43884:SF12">
    <property type="entry name" value="ISOVALERYL-COA DEHYDROGENASE, MITOCHONDRIAL-RELATED"/>
    <property type="match status" value="1"/>
</dbReference>
<accession>A0A437M9Z7</accession>
<dbReference type="Proteomes" id="UP000282971">
    <property type="component" value="Unassembled WGS sequence"/>
</dbReference>
<comment type="pathway">
    <text evidence="2">Amino-acid degradation; L-valine degradation.</text>
</comment>
<reference evidence="12 13" key="1">
    <citation type="submission" date="2019-01" db="EMBL/GenBank/DDBJ databases">
        <authorList>
            <person name="Chen W.-M."/>
        </authorList>
    </citation>
    <scope>NUCLEOTIDE SEQUENCE [LARGE SCALE GENOMIC DNA]</scope>
    <source>
        <strain evidence="12 13">CCP-7</strain>
    </source>
</reference>
<dbReference type="Pfam" id="PF00441">
    <property type="entry name" value="Acyl-CoA_dh_1"/>
    <property type="match status" value="1"/>
</dbReference>
<keyword evidence="13" id="KW-1185">Reference proteome</keyword>
<comment type="cofactor">
    <cofactor evidence="1 8">
        <name>FAD</name>
        <dbReference type="ChEBI" id="CHEBI:57692"/>
    </cofactor>
</comment>
<evidence type="ECO:0000256" key="6">
    <source>
        <dbReference type="ARBA" id="ARBA00022827"/>
    </source>
</evidence>
<dbReference type="InterPro" id="IPR046373">
    <property type="entry name" value="Acyl-CoA_Oxase/DH_mid-dom_sf"/>
</dbReference>
<dbReference type="FunFam" id="2.40.110.10:FF:000001">
    <property type="entry name" value="Acyl-CoA dehydrogenase, mitochondrial"/>
    <property type="match status" value="1"/>
</dbReference>
<proteinExistence type="inferred from homology"/>
<evidence type="ECO:0000259" key="11">
    <source>
        <dbReference type="Pfam" id="PF02771"/>
    </source>
</evidence>
<dbReference type="InterPro" id="IPR009100">
    <property type="entry name" value="AcylCoA_DH/oxidase_NM_dom_sf"/>
</dbReference>
<dbReference type="EMBL" id="SACN01000001">
    <property type="protein sequence ID" value="RVT94466.1"/>
    <property type="molecule type" value="Genomic_DNA"/>
</dbReference>
<evidence type="ECO:0000256" key="5">
    <source>
        <dbReference type="ARBA" id="ARBA00022630"/>
    </source>
</evidence>
<dbReference type="PANTHER" id="PTHR43884">
    <property type="entry name" value="ACYL-COA DEHYDROGENASE"/>
    <property type="match status" value="1"/>
</dbReference>
<evidence type="ECO:0000259" key="9">
    <source>
        <dbReference type="Pfam" id="PF00441"/>
    </source>
</evidence>
<dbReference type="Pfam" id="PF02770">
    <property type="entry name" value="Acyl-CoA_dh_M"/>
    <property type="match status" value="1"/>
</dbReference>
<dbReference type="SUPFAM" id="SSF47203">
    <property type="entry name" value="Acyl-CoA dehydrogenase C-terminal domain-like"/>
    <property type="match status" value="1"/>
</dbReference>
<dbReference type="Pfam" id="PF02771">
    <property type="entry name" value="Acyl-CoA_dh_N"/>
    <property type="match status" value="1"/>
</dbReference>
<organism evidence="12 13">
    <name type="scientific">Sphingomonas crocodyli</name>
    <dbReference type="NCBI Taxonomy" id="1979270"/>
    <lineage>
        <taxon>Bacteria</taxon>
        <taxon>Pseudomonadati</taxon>
        <taxon>Pseudomonadota</taxon>
        <taxon>Alphaproteobacteria</taxon>
        <taxon>Sphingomonadales</taxon>
        <taxon>Sphingomonadaceae</taxon>
        <taxon>Sphingomonas</taxon>
    </lineage>
</organism>
<dbReference type="InterPro" id="IPR006089">
    <property type="entry name" value="Acyl-CoA_DH_CS"/>
</dbReference>
<dbReference type="InterPro" id="IPR009075">
    <property type="entry name" value="AcylCo_DH/oxidase_C"/>
</dbReference>
<dbReference type="PROSITE" id="PS00072">
    <property type="entry name" value="ACYL_COA_DH_1"/>
    <property type="match status" value="1"/>
</dbReference>
<dbReference type="FunFam" id="1.20.140.10:FF:000001">
    <property type="entry name" value="Acyl-CoA dehydrogenase"/>
    <property type="match status" value="1"/>
</dbReference>
<dbReference type="InterPro" id="IPR006091">
    <property type="entry name" value="Acyl-CoA_Oxase/DH_mid-dom"/>
</dbReference>
<feature type="domain" description="Acyl-CoA dehydrogenase/oxidase C-terminal" evidence="9">
    <location>
        <begin position="228"/>
        <end position="376"/>
    </location>
</feature>
<dbReference type="GO" id="GO:0003995">
    <property type="term" value="F:acyl-CoA dehydrogenase activity"/>
    <property type="evidence" value="ECO:0007669"/>
    <property type="project" value="InterPro"/>
</dbReference>
<keyword evidence="4" id="KW-0101">Branched-chain amino acid catabolism</keyword>
<dbReference type="Gene3D" id="1.20.140.10">
    <property type="entry name" value="Butyryl-CoA Dehydrogenase, subunit A, domain 3"/>
    <property type="match status" value="1"/>
</dbReference>
<protein>
    <submittedName>
        <fullName evidence="12">Acyl-CoA dehydrogenase</fullName>
    </submittedName>
</protein>
<comment type="similarity">
    <text evidence="3 8">Belongs to the acyl-CoA dehydrogenase family.</text>
</comment>
<comment type="caution">
    <text evidence="12">The sequence shown here is derived from an EMBL/GenBank/DDBJ whole genome shotgun (WGS) entry which is preliminary data.</text>
</comment>
<keyword evidence="7 8" id="KW-0560">Oxidoreductase</keyword>
<dbReference type="PROSITE" id="PS00073">
    <property type="entry name" value="ACYL_COA_DH_2"/>
    <property type="match status" value="1"/>
</dbReference>
<evidence type="ECO:0000256" key="4">
    <source>
        <dbReference type="ARBA" id="ARBA00022456"/>
    </source>
</evidence>
<evidence type="ECO:0000313" key="12">
    <source>
        <dbReference type="EMBL" id="RVT94466.1"/>
    </source>
</evidence>
<dbReference type="AlphaFoldDB" id="A0A437M9Z7"/>
<dbReference type="SUPFAM" id="SSF56645">
    <property type="entry name" value="Acyl-CoA dehydrogenase NM domain-like"/>
    <property type="match status" value="1"/>
</dbReference>
<dbReference type="PIRSF" id="PIRSF016578">
    <property type="entry name" value="HsaA"/>
    <property type="match status" value="1"/>
</dbReference>
<keyword evidence="5 8" id="KW-0285">Flavoprotein</keyword>
<keyword evidence="6 8" id="KW-0274">FAD</keyword>
<dbReference type="Gene3D" id="2.40.110.10">
    <property type="entry name" value="Butyryl-CoA Dehydrogenase, subunit A, domain 2"/>
    <property type="match status" value="1"/>
</dbReference>
<gene>
    <name evidence="12" type="ORF">EOD43_11705</name>
</gene>
<dbReference type="InterPro" id="IPR013786">
    <property type="entry name" value="AcylCoA_DH/ox_N"/>
</dbReference>
<feature type="domain" description="Acyl-CoA oxidase/dehydrogenase middle" evidence="10">
    <location>
        <begin position="118"/>
        <end position="214"/>
    </location>
</feature>
<name>A0A437M9Z7_9SPHN</name>
<evidence type="ECO:0000313" key="13">
    <source>
        <dbReference type="Proteomes" id="UP000282971"/>
    </source>
</evidence>
<dbReference type="OrthoDB" id="9780544at2"/>
<evidence type="ECO:0000259" key="10">
    <source>
        <dbReference type="Pfam" id="PF02770"/>
    </source>
</evidence>
<dbReference type="InterPro" id="IPR037069">
    <property type="entry name" value="AcylCoA_DH/ox_N_sf"/>
</dbReference>
<evidence type="ECO:0000256" key="2">
    <source>
        <dbReference type="ARBA" id="ARBA00005109"/>
    </source>
</evidence>
<dbReference type="InterPro" id="IPR036250">
    <property type="entry name" value="AcylCo_DH-like_C"/>
</dbReference>
<evidence type="ECO:0000256" key="7">
    <source>
        <dbReference type="ARBA" id="ARBA00023002"/>
    </source>
</evidence>
<evidence type="ECO:0000256" key="8">
    <source>
        <dbReference type="RuleBase" id="RU362125"/>
    </source>
</evidence>
<dbReference type="GO" id="GO:0050660">
    <property type="term" value="F:flavin adenine dinucleotide binding"/>
    <property type="evidence" value="ECO:0007669"/>
    <property type="project" value="InterPro"/>
</dbReference>
<dbReference type="GO" id="GO:0009083">
    <property type="term" value="P:branched-chain amino acid catabolic process"/>
    <property type="evidence" value="ECO:0007669"/>
    <property type="project" value="UniProtKB-KW"/>
</dbReference>
<dbReference type="RefSeq" id="WP_127743996.1">
    <property type="nucleotide sequence ID" value="NZ_SACN01000001.1"/>
</dbReference>
<dbReference type="Gene3D" id="1.10.540.10">
    <property type="entry name" value="Acyl-CoA dehydrogenase/oxidase, N-terminal domain"/>
    <property type="match status" value="1"/>
</dbReference>
<evidence type="ECO:0000256" key="1">
    <source>
        <dbReference type="ARBA" id="ARBA00001974"/>
    </source>
</evidence>
<sequence length="383" mass="41910">MDTETFAMLRETVRRFVDERLIPNEDRVEHEDAVPQEIIDEMRDLGLFGLTVPEEYGGLGLTSAEEVQVIYELGRTSFAYRSVIGTTVGIGSQGIVMDGTEAQKQEWLPKLAGGMFASFALTEPNAGSDAASITTTAIREGDVYRVNGTKRFITNAPRAGMFTLMARSQPDVKGAAGVTAFILPAETKGISFGKLDKKMGQKGTMTCDVILDDVIIPAENIIGGVPERGFKTAMKVLDRGRIHLSALSSGMCDRLVQESVNYAVERKQFGQAIGQFQLIQGLIADSRTEAYAAWLMTQDVAKRYDAGEKVSADVASTKYFASEALGRVADRAVQIHGGAGYMAEYKVERFYRDVRLMRIYEGTSQVQQTIIAKALLREAGLKV</sequence>
<evidence type="ECO:0000256" key="3">
    <source>
        <dbReference type="ARBA" id="ARBA00009347"/>
    </source>
</evidence>
<feature type="domain" description="Acyl-CoA dehydrogenase/oxidase N-terminal" evidence="11">
    <location>
        <begin position="3"/>
        <end position="114"/>
    </location>
</feature>